<evidence type="ECO:0000256" key="1">
    <source>
        <dbReference type="ARBA" id="ARBA00022475"/>
    </source>
</evidence>
<organism evidence="6 7">
    <name type="scientific">Pseudonocardia aurantiaca</name>
    <dbReference type="NCBI Taxonomy" id="75290"/>
    <lineage>
        <taxon>Bacteria</taxon>
        <taxon>Bacillati</taxon>
        <taxon>Actinomycetota</taxon>
        <taxon>Actinomycetes</taxon>
        <taxon>Pseudonocardiales</taxon>
        <taxon>Pseudonocardiaceae</taxon>
        <taxon>Pseudonocardia</taxon>
    </lineage>
</organism>
<dbReference type="Proteomes" id="UP001597145">
    <property type="component" value="Unassembled WGS sequence"/>
</dbReference>
<evidence type="ECO:0000313" key="7">
    <source>
        <dbReference type="Proteomes" id="UP001597145"/>
    </source>
</evidence>
<comment type="caution">
    <text evidence="6">The sequence shown here is derived from an EMBL/GenBank/DDBJ whole genome shotgun (WGS) entry which is preliminary data.</text>
</comment>
<dbReference type="SUPFAM" id="SSF81343">
    <property type="entry name" value="Fumarate reductase respiratory complex transmembrane subunits"/>
    <property type="match status" value="1"/>
</dbReference>
<dbReference type="RefSeq" id="WP_343973736.1">
    <property type="nucleotide sequence ID" value="NZ_BAAAJG010000004.1"/>
</dbReference>
<evidence type="ECO:0000256" key="4">
    <source>
        <dbReference type="ARBA" id="ARBA00023136"/>
    </source>
</evidence>
<evidence type="ECO:0000256" key="3">
    <source>
        <dbReference type="ARBA" id="ARBA00022989"/>
    </source>
</evidence>
<feature type="transmembrane region" description="Helical" evidence="5">
    <location>
        <begin position="66"/>
        <end position="89"/>
    </location>
</feature>
<keyword evidence="1" id="KW-1003">Cell membrane</keyword>
<dbReference type="PIRSF" id="PIRSF000180">
    <property type="entry name" value="FrdC"/>
    <property type="match status" value="1"/>
</dbReference>
<protein>
    <recommendedName>
        <fullName evidence="8">Fumarate reductase subunit C</fullName>
    </recommendedName>
</protein>
<sequence>MTTSDARLYRPRASRFWWLHRRSYLLFVLRELSSVFVAWFVVYLLLLVTSVHRGSGSYQRFLEWSGLPWVLVLNIVALAFVLLHAITWFNLAPKAIVVRAAGRQVPPRSVAAAHFTAWALASAVVAWIVLGGL</sequence>
<accession>A0ABW4FKR7</accession>
<evidence type="ECO:0000256" key="5">
    <source>
        <dbReference type="SAM" id="Phobius"/>
    </source>
</evidence>
<evidence type="ECO:0000313" key="6">
    <source>
        <dbReference type="EMBL" id="MFD1531203.1"/>
    </source>
</evidence>
<dbReference type="InterPro" id="IPR034804">
    <property type="entry name" value="SQR/QFR_C/D"/>
</dbReference>
<dbReference type="Pfam" id="PF02300">
    <property type="entry name" value="Fumarate_red_C"/>
    <property type="match status" value="1"/>
</dbReference>
<keyword evidence="2 5" id="KW-0812">Transmembrane</keyword>
<dbReference type="InterPro" id="IPR003510">
    <property type="entry name" value="Fumarate_red_C"/>
</dbReference>
<keyword evidence="7" id="KW-1185">Reference proteome</keyword>
<reference evidence="7" key="1">
    <citation type="journal article" date="2019" name="Int. J. Syst. Evol. Microbiol.">
        <title>The Global Catalogue of Microorganisms (GCM) 10K type strain sequencing project: providing services to taxonomists for standard genome sequencing and annotation.</title>
        <authorList>
            <consortium name="The Broad Institute Genomics Platform"/>
            <consortium name="The Broad Institute Genome Sequencing Center for Infectious Disease"/>
            <person name="Wu L."/>
            <person name="Ma J."/>
        </authorList>
    </citation>
    <scope>NUCLEOTIDE SEQUENCE [LARGE SCALE GENOMIC DNA]</scope>
    <source>
        <strain evidence="7">JCM 12165</strain>
    </source>
</reference>
<feature type="transmembrane region" description="Helical" evidence="5">
    <location>
        <begin position="110"/>
        <end position="130"/>
    </location>
</feature>
<proteinExistence type="predicted"/>
<keyword evidence="3 5" id="KW-1133">Transmembrane helix</keyword>
<gene>
    <name evidence="6" type="ORF">ACFSCY_17340</name>
</gene>
<dbReference type="Gene3D" id="1.20.1300.10">
    <property type="entry name" value="Fumarate reductase/succinate dehydrogenase, transmembrane subunit"/>
    <property type="match status" value="1"/>
</dbReference>
<name>A0ABW4FKR7_9PSEU</name>
<evidence type="ECO:0000256" key="2">
    <source>
        <dbReference type="ARBA" id="ARBA00022692"/>
    </source>
</evidence>
<dbReference type="EMBL" id="JBHUCP010000010">
    <property type="protein sequence ID" value="MFD1531203.1"/>
    <property type="molecule type" value="Genomic_DNA"/>
</dbReference>
<evidence type="ECO:0008006" key="8">
    <source>
        <dbReference type="Google" id="ProtNLM"/>
    </source>
</evidence>
<keyword evidence="4 5" id="KW-0472">Membrane</keyword>
<feature type="transmembrane region" description="Helical" evidence="5">
    <location>
        <begin position="24"/>
        <end position="46"/>
    </location>
</feature>